<evidence type="ECO:0000313" key="4">
    <source>
        <dbReference type="EMBL" id="KAF4700449.1"/>
    </source>
</evidence>
<dbReference type="InterPro" id="IPR023827">
    <property type="entry name" value="Peptidase_S8_Asp-AS"/>
</dbReference>
<evidence type="ECO:0000313" key="5">
    <source>
        <dbReference type="Proteomes" id="UP000574390"/>
    </source>
</evidence>
<sequence>LTDLPSICEYVIEIDLFNALACVTRITLIPLLGDDRVIVSMSSSKAPTGSDAGRRTPYRLADSGWLESCSSGVRDMLAIGMQWVDTSMATCELNIDEFCDFLDGLGEDYEVICEEKGEWRIMQSGRLELETLQSSNGEVTTSTDEKLTVLGEAHPAREIVVAVVDAGVEYDHPDLISNIFSYPHRHHSHDFYDDDLDRLALAIFVRICPARQWRPPHKAGVAVLFSGLGVSPADINQVLSALADPVYYFGGTRVLS</sequence>
<dbReference type="GO" id="GO:0006508">
    <property type="term" value="P:proteolysis"/>
    <property type="evidence" value="ECO:0007669"/>
    <property type="project" value="InterPro"/>
</dbReference>
<keyword evidence="1" id="KW-0378">Hydrolase</keyword>
<gene>
    <name evidence="4" type="primary">SUB2_7</name>
    <name evidence="4" type="ORF">FOZ62_003448</name>
</gene>
<dbReference type="PROSITE" id="PS00136">
    <property type="entry name" value="SUBTILASE_ASP"/>
    <property type="match status" value="1"/>
</dbReference>
<feature type="non-terminal residue" evidence="4">
    <location>
        <position position="256"/>
    </location>
</feature>
<organism evidence="4 5">
    <name type="scientific">Perkinsus olseni</name>
    <name type="common">Perkinsus atlanticus</name>
    <dbReference type="NCBI Taxonomy" id="32597"/>
    <lineage>
        <taxon>Eukaryota</taxon>
        <taxon>Sar</taxon>
        <taxon>Alveolata</taxon>
        <taxon>Perkinsozoa</taxon>
        <taxon>Perkinsea</taxon>
        <taxon>Perkinsida</taxon>
        <taxon>Perkinsidae</taxon>
        <taxon>Perkinsus</taxon>
    </lineage>
</organism>
<evidence type="ECO:0000256" key="2">
    <source>
        <dbReference type="ARBA" id="ARBA00023529"/>
    </source>
</evidence>
<dbReference type="Proteomes" id="UP000574390">
    <property type="component" value="Unassembled WGS sequence"/>
</dbReference>
<dbReference type="AlphaFoldDB" id="A0A7J6PW44"/>
<dbReference type="SUPFAM" id="SSF52743">
    <property type="entry name" value="Subtilisin-like"/>
    <property type="match status" value="1"/>
</dbReference>
<evidence type="ECO:0000256" key="3">
    <source>
        <dbReference type="ARBA" id="ARBA00023619"/>
    </source>
</evidence>
<comment type="catalytic activity">
    <reaction evidence="2">
        <text>Hydrolysis of proteins with broad specificity for peptide bonds, and a preference for a large uncharged residue in P1. Hydrolyzes peptide amides.</text>
        <dbReference type="EC" id="3.4.21.62"/>
    </reaction>
</comment>
<comment type="caution">
    <text evidence="4">The sequence shown here is derived from an EMBL/GenBank/DDBJ whole genome shotgun (WGS) entry which is preliminary data.</text>
</comment>
<protein>
    <recommendedName>
        <fullName evidence="3">subtilisin</fullName>
        <ecNumber evidence="3">3.4.21.62</ecNumber>
    </recommendedName>
</protein>
<name>A0A7J6PW44_PEROL</name>
<dbReference type="EC" id="3.4.21.62" evidence="3"/>
<proteinExistence type="predicted"/>
<evidence type="ECO:0000256" key="1">
    <source>
        <dbReference type="ARBA" id="ARBA00022801"/>
    </source>
</evidence>
<dbReference type="InterPro" id="IPR036852">
    <property type="entry name" value="Peptidase_S8/S53_dom_sf"/>
</dbReference>
<dbReference type="GO" id="GO:0004252">
    <property type="term" value="F:serine-type endopeptidase activity"/>
    <property type="evidence" value="ECO:0007669"/>
    <property type="project" value="UniProtKB-EC"/>
</dbReference>
<dbReference type="EMBL" id="JABANM010033946">
    <property type="protein sequence ID" value="KAF4700449.1"/>
    <property type="molecule type" value="Genomic_DNA"/>
</dbReference>
<reference evidence="4 5" key="1">
    <citation type="submission" date="2020-04" db="EMBL/GenBank/DDBJ databases">
        <title>Perkinsus olseni comparative genomics.</title>
        <authorList>
            <person name="Bogema D.R."/>
        </authorList>
    </citation>
    <scope>NUCLEOTIDE SEQUENCE [LARGE SCALE GENOMIC DNA]</scope>
    <source>
        <strain evidence="4">ATCC PRA-205</strain>
    </source>
</reference>
<accession>A0A7J6PW44</accession>